<dbReference type="EMBL" id="JACJQU010000003">
    <property type="protein sequence ID" value="MBD2293503.1"/>
    <property type="molecule type" value="Genomic_DNA"/>
</dbReference>
<gene>
    <name evidence="1" type="ORF">H6G06_08370</name>
</gene>
<dbReference type="RefSeq" id="WP_190558971.1">
    <property type="nucleotide sequence ID" value="NZ_JACJQU010000003.1"/>
</dbReference>
<dbReference type="InterPro" id="IPR011990">
    <property type="entry name" value="TPR-like_helical_dom_sf"/>
</dbReference>
<accession>A0A926WHZ5</accession>
<dbReference type="Gene3D" id="1.25.40.10">
    <property type="entry name" value="Tetratricopeptide repeat domain"/>
    <property type="match status" value="1"/>
</dbReference>
<reference evidence="2" key="1">
    <citation type="journal article" date="2020" name="ISME J.">
        <title>Comparative genomics reveals insights into cyanobacterial evolution and habitat adaptation.</title>
        <authorList>
            <person name="Chen M.Y."/>
            <person name="Teng W.K."/>
            <person name="Zhao L."/>
            <person name="Hu C.X."/>
            <person name="Zhou Y.K."/>
            <person name="Han B.P."/>
            <person name="Song L.R."/>
            <person name="Shu W.S."/>
        </authorList>
    </citation>
    <scope>NUCLEOTIDE SEQUENCE [LARGE SCALE GENOMIC DNA]</scope>
    <source>
        <strain evidence="2">FACHB-251</strain>
    </source>
</reference>
<dbReference type="Proteomes" id="UP000662185">
    <property type="component" value="Unassembled WGS sequence"/>
</dbReference>
<sequence length="204" mass="22758">MEKNPYDILGISQAASKAEITKAVAVAMKCKQYPVDVIAKAQKSLMKSDERIIADYLRPILPTIKQFKYSDLSALSELAPTLSLLSEFDGLDDAMAQATQQATLERVPLPIPLSQLFTEGVTACKEGRYPKAIKYLEDYCHSCKERNSQNYLKATICLIKAYQMGGQLHRAIALCQSLINHNHPQVNTWAKKILAILSKENSRV</sequence>
<name>A0A926WHZ5_9NOST</name>
<organism evidence="1 2">
    <name type="scientific">Anabaena sphaerica FACHB-251</name>
    <dbReference type="NCBI Taxonomy" id="2692883"/>
    <lineage>
        <taxon>Bacteria</taxon>
        <taxon>Bacillati</taxon>
        <taxon>Cyanobacteriota</taxon>
        <taxon>Cyanophyceae</taxon>
        <taxon>Nostocales</taxon>
        <taxon>Nostocaceae</taxon>
        <taxon>Anabaena</taxon>
    </lineage>
</organism>
<evidence type="ECO:0000313" key="2">
    <source>
        <dbReference type="Proteomes" id="UP000662185"/>
    </source>
</evidence>
<comment type="caution">
    <text evidence="1">The sequence shown here is derived from an EMBL/GenBank/DDBJ whole genome shotgun (WGS) entry which is preliminary data.</text>
</comment>
<protein>
    <submittedName>
        <fullName evidence="1">Molecular chaperone DnaJ</fullName>
    </submittedName>
</protein>
<keyword evidence="2" id="KW-1185">Reference proteome</keyword>
<dbReference type="SUPFAM" id="SSF48452">
    <property type="entry name" value="TPR-like"/>
    <property type="match status" value="1"/>
</dbReference>
<dbReference type="AlphaFoldDB" id="A0A926WHZ5"/>
<evidence type="ECO:0000313" key="1">
    <source>
        <dbReference type="EMBL" id="MBD2293503.1"/>
    </source>
</evidence>
<proteinExistence type="predicted"/>